<protein>
    <submittedName>
        <fullName evidence="2">Uncharacterized protein</fullName>
    </submittedName>
</protein>
<dbReference type="AlphaFoldDB" id="A0A7J7NR37"/>
<sequence length="113" mass="13024">MSEKIIADLLKPDTSLSSWKLSSSSSSGDKELFRRQIELMHEYSKIMIEMGEAEEKEQEATSSRRRGGSKRGMIDKWKSHEHKLGEVSLNRDYFGDNPRFKVVMYFVSKSSSL</sequence>
<proteinExistence type="predicted"/>
<evidence type="ECO:0000313" key="2">
    <source>
        <dbReference type="EMBL" id="KAF6169671.1"/>
    </source>
</evidence>
<reference evidence="2 3" key="1">
    <citation type="journal article" date="2020" name="IScience">
        <title>Genome Sequencing of the Endangered Kingdonia uniflora (Circaeasteraceae, Ranunculales) Reveals Potential Mechanisms of Evolutionary Specialization.</title>
        <authorList>
            <person name="Sun Y."/>
            <person name="Deng T."/>
            <person name="Zhang A."/>
            <person name="Moore M.J."/>
            <person name="Landis J.B."/>
            <person name="Lin N."/>
            <person name="Zhang H."/>
            <person name="Zhang X."/>
            <person name="Huang J."/>
            <person name="Zhang X."/>
            <person name="Sun H."/>
            <person name="Wang H."/>
        </authorList>
    </citation>
    <scope>NUCLEOTIDE SEQUENCE [LARGE SCALE GENOMIC DNA]</scope>
    <source>
        <strain evidence="2">TB1705</strain>
        <tissue evidence="2">Leaf</tissue>
    </source>
</reference>
<accession>A0A7J7NR37</accession>
<dbReference type="Proteomes" id="UP000541444">
    <property type="component" value="Unassembled WGS sequence"/>
</dbReference>
<evidence type="ECO:0000313" key="3">
    <source>
        <dbReference type="Proteomes" id="UP000541444"/>
    </source>
</evidence>
<evidence type="ECO:0000256" key="1">
    <source>
        <dbReference type="SAM" id="MobiDB-lite"/>
    </source>
</evidence>
<organism evidence="2 3">
    <name type="scientific">Kingdonia uniflora</name>
    <dbReference type="NCBI Taxonomy" id="39325"/>
    <lineage>
        <taxon>Eukaryota</taxon>
        <taxon>Viridiplantae</taxon>
        <taxon>Streptophyta</taxon>
        <taxon>Embryophyta</taxon>
        <taxon>Tracheophyta</taxon>
        <taxon>Spermatophyta</taxon>
        <taxon>Magnoliopsida</taxon>
        <taxon>Ranunculales</taxon>
        <taxon>Circaeasteraceae</taxon>
        <taxon>Kingdonia</taxon>
    </lineage>
</organism>
<comment type="caution">
    <text evidence="2">The sequence shown here is derived from an EMBL/GenBank/DDBJ whole genome shotgun (WGS) entry which is preliminary data.</text>
</comment>
<gene>
    <name evidence="2" type="ORF">GIB67_004063</name>
</gene>
<feature type="region of interest" description="Disordered" evidence="1">
    <location>
        <begin position="51"/>
        <end position="75"/>
    </location>
</feature>
<dbReference type="EMBL" id="JACGCM010000628">
    <property type="protein sequence ID" value="KAF6169671.1"/>
    <property type="molecule type" value="Genomic_DNA"/>
</dbReference>
<keyword evidence="3" id="KW-1185">Reference proteome</keyword>
<name>A0A7J7NR37_9MAGN</name>